<reference evidence="5" key="1">
    <citation type="journal article" date="2019" name="Int. J. Syst. Evol. Microbiol.">
        <title>The Global Catalogue of Microorganisms (GCM) 10K type strain sequencing project: providing services to taxonomists for standard genome sequencing and annotation.</title>
        <authorList>
            <consortium name="The Broad Institute Genomics Platform"/>
            <consortium name="The Broad Institute Genome Sequencing Center for Infectious Disease"/>
            <person name="Wu L."/>
            <person name="Ma J."/>
        </authorList>
    </citation>
    <scope>NUCLEOTIDE SEQUENCE [LARGE SCALE GENOMIC DNA]</scope>
    <source>
        <strain evidence="5">CGMCC 1.8860</strain>
    </source>
</reference>
<feature type="region of interest" description="Disordered" evidence="1">
    <location>
        <begin position="2268"/>
        <end position="2288"/>
    </location>
</feature>
<dbReference type="Pfam" id="PF05594">
    <property type="entry name" value="Fil_haemagg"/>
    <property type="match status" value="9"/>
</dbReference>
<dbReference type="Pfam" id="PF13332">
    <property type="entry name" value="Fil_haemagg_2"/>
    <property type="match status" value="4"/>
</dbReference>
<feature type="domain" description="Filamentous haemagglutinin FhaB/tRNA nuclease CdiA-like TPS" evidence="3">
    <location>
        <begin position="38"/>
        <end position="158"/>
    </location>
</feature>
<sequence>MLGFTLFSFMVQPVLAAGPIVADPNANAARQPTVQTTANGLPVVNIATPNAAGVSHNQYNQFNVDPKGAVLNNAQGLTSTQLAGYIDGNPNLAGGTARTILNEVTSGNPSSLRGYLEVGGAKANVIVANPNGITCDGCGFINSSRTTLTTGTPIFGGSGSLDAFRVTGGSISITGAGLNANNLDQVDLIARAIQINAGLYAHQLNVVAGANTVSYGDLTAQAIAGIDGKPAVAIDVAQLGGMYADKIHLIGTEAGVGVNLGGTTAVSGQLQIDSAGKLTHSGQTSAGSITLNAGNDVANSGQLYATGNLDAHVTGQLGNTGTVGAAQDIQLQAGSINQQGTLAAGLTAQGQLQGNGALTMTSTGTTTLGGQTVAAGNLSAQAGSLTANAQVQSGAGLALTTTQGDLTLNGATVAAGGTLDAAAAGNLNTRNATVSAQQLNVAGGNIDNTGGKLVQTGSGTMQVSTAGTLTNQGGLVGSAGGMALHAGTVDNSQGGQLQADRFSLTANTFNNQYGSLQQTGTTDGQFAIANLLDNRNGTFATNAANLALTTSQINNGNGTLSLAGTGTLSLTGAVDNTQGRVLGNGNVQINAPSLTNTQGQIVAQDALALSGRDIDNSSGALGAGGAVTVNNTGTVTNTDGDIEAGQGLTIQTGNFNNGGTGRAVATTGGASVTTTGTLTNTGTLGGNADVTLHAGTLNNSGKLSAGTDLKAQASNINNTGTAVAGNLLQLHAIQTLDNSNGKLQGQQLDLAALTLINAHGQIVQTGTDAGNWQITQLLDNRNGSILSAAQDLDLASASIRNGAGTIGHAGLGTLSLEGDVDNTAGQINGNGDVSVSNGQLVNQGGTVGAQNALNVSVSSINNTAAGVLTAKNAVTLGATGTLDNSNGTVEAGNGLTLTAQTLTNNGTGRMVAIAGDTGVTATGTLTNAGLIGGNGKTTVQAAQTTNSGTLTAGTALSVTGGALTNTGTLQGTDTSVQMSTANGGTGALNNQHGNINGAGSLTVTAASLDNTAGHVANSGTGQSNVTVSNTLTNTSGLVGGNGATNISAGNLNNGQGTLTSGGSLGMNVTNTLSNQSGTIYAVGNSTIQAATLDNTSGTVNGHGDVGVNATTTNNGSGKVASDHNITLTSNTLNGLGNVNAGDDLTLNLQGNVTYANGQYWTANHDFNLNTTGAITNQGDLGAVGTLTLTGSGLTNAAGAQLSGNTGLTVRTGGGNIQNNGVMFGNQVSLNGGSITNTNAIFGGNVTLNAGQINNAGNGNDGSAIIAAGRALNLYTNTLNNTGGGDLYSIGDLNIAAQNGSGNAGSVLNQSSTIQGDGNVSIHASQVNNQRTVLDIQPVSKTTTSTTTTDSGQVWVDQSLNWWTDTKTTTTTTTTETGMTVNSASAVSQILAGGNLSLNGSSVNNNASIIAVGGTIYTDGGAINAGNSGSATGSIVNTGYSGRHVITQTTDQVIDVDGWRCSANSGCGQYSDPEQKKPGTPVVIVDEPLQGYSGTISAGGGISGNVGSVQNITVNASATQVTGNTVTGNATQAIAGSVNQSGLVAGAIVSVDTATHGTLMAPTRVDGQPLKGNPVGTGYQLPTSGLYKINTQPGQQYLVETDPRFTQYGNFISSDYMLQRLGLDPSATEKRLGDAFYENKLITDQIAQLTGKRFLDGYTDQSAEYTALMNSGATYAQQFGIAPGVALSAEQMASLTQDMVWLENRVVDGQNVLVPVVYLASVTQNASQTGDAQIMAGNIDLHTGTLTNSGVIQSNTGTVIAATTLNNLGGQITSLGDVQLSATGDLLNQSGLISGNKVTVTAGNNLSNITAPGGSIATIKAGDSLVLSAGHDLTITAGNISAEGDAQIGAGHDLNINTLATTTTDTQKGTVLGDGWYLQDNTRTTTTTSQMTNQTSSISAGGNLTLTANNNATLTGAQVQGDNISVIAGGNVTIQAATHSSSLEQTKGSVDRYHHTESTQQLVGSDLQATNAITIGAGQTNADGSGGQGSLNITSSTVRTDNGQIKLAATGDVNIGAQTETTTSTTDAHQHSSGLLSSYDTRTHDSSTIVQSVGSTISGDSVDIHSGHDLNIVGSNVVATNDVGLKAANNINIVAAENTDSEQHTSETHNSGFFSGGGLSITYGKQSLEQDGSQTSTSHTGSVVGSTGGNVNIEAGNAYTQTDSIVKAITGDIGISGKTVDINAATDSSGDQQHTKTSQSGLTLALSSPVISAIQTGMQMAEASKKADGDPRLLALAGATTGLAGYNAATAVGQMKSSSDVISLSLTVGGSKSESNSEQASNKAQGSAVTAGGSVNITATGGGKDGSHLNVIGSDITAGKDATLKSDGAINLQAAENTDEQHSKNSSASGGVGVGISIGDGIGAGITVNAAVGRGNADGTDTSWTNTHVTAGNKLTIESGGDTNLIGAVANGNQVVANVGGNLNIQSLQDTSKYDSKDQHIGGSITVGAGYSGSLDVGQQKIDADYASVNEQSAIHAGDGGYQIYVEHNTDLKGAVITGSQAAVDQGLNNLDTGTLTTSEIENRSHYNASSFSLSGGYSTKSTDSGGGVGTDQQGKATTNNPTPGSTLPSSGGDGKGLSVAPPMVVAAHGDETSTTTSGISGGGLTIRDSAAQETLTGKTAEQTVAETNRDVVTGQDTSGHIDNNFNKDKVQAAFDITSAFQRETGTFLNNKAKDAQAAQDALKKEQDKPLDEQNPFLIAQLQQNVLDSAKWAPGGDYRQALTALIAASGGNATGGMTQLVENTAVGYIQSLTVEQIKHLADSMGQGTPEAETARTALQALVACAGASASGASCTVAASGAAASVVVNNLLDTTLGDAQNLTPEQKETRANAIESLISGVAAATGSSADLGTVKGAAQIETENNALAAKQVGEGVVNLAGCLMKGSLDCAQKEGNRLVQLDQKQSEAMREGAAQALQDRLQGVKNLPDSLKNLANMVESDPVGASAMLAQALKDLPANLYDEYKARLTNIGTALTIGGVDAFEKAGNDLTNLAIDIAMTYATAGAAKAGAKVTEATLAKVDTLFANGLEKATATSSFDKLVASGGTFAADGKPLMNFNTLSNAQKSVVGELLGQEKITQLIPDAEKIGRSPGIGQTGIDDLYKVSKPGVDYVVVEYKFGSSTLGDTLDGKQMSDGWLTGINTNYNRLAESVGNDPVQTQALRNALNAGRIEKWVVYTDKYGNVGVGIADANGKLVSHPELVSKITGK</sequence>
<protein>
    <submittedName>
        <fullName evidence="4">Cell surface protein</fullName>
    </submittedName>
</protein>
<keyword evidence="5" id="KW-1185">Reference proteome</keyword>
<feature type="compositionally biased region" description="Polar residues" evidence="1">
    <location>
        <begin position="2528"/>
        <end position="2543"/>
    </location>
</feature>
<dbReference type="InterPro" id="IPR012334">
    <property type="entry name" value="Pectin_lyas_fold"/>
</dbReference>
<dbReference type="EMBL" id="BMLY01000001">
    <property type="protein sequence ID" value="GGP25034.1"/>
    <property type="molecule type" value="Genomic_DNA"/>
</dbReference>
<dbReference type="CDD" id="cd20730">
    <property type="entry name" value="PoNe_FilH-like"/>
    <property type="match status" value="1"/>
</dbReference>
<evidence type="ECO:0000256" key="2">
    <source>
        <dbReference type="SAM" id="SignalP"/>
    </source>
</evidence>
<dbReference type="SUPFAM" id="SSF51126">
    <property type="entry name" value="Pectin lyase-like"/>
    <property type="match status" value="1"/>
</dbReference>
<comment type="caution">
    <text evidence="4">The sequence shown here is derived from an EMBL/GenBank/DDBJ whole genome shotgun (WGS) entry which is preliminary data.</text>
</comment>
<dbReference type="Pfam" id="PF05860">
    <property type="entry name" value="TPS"/>
    <property type="match status" value="1"/>
</dbReference>
<dbReference type="InterPro" id="IPR008638">
    <property type="entry name" value="FhaB/CdiA-like_TPS"/>
</dbReference>
<feature type="region of interest" description="Disordered" evidence="1">
    <location>
        <begin position="2020"/>
        <end position="2039"/>
    </location>
</feature>
<dbReference type="InterPro" id="IPR011050">
    <property type="entry name" value="Pectin_lyase_fold/virulence"/>
</dbReference>
<evidence type="ECO:0000313" key="5">
    <source>
        <dbReference type="Proteomes" id="UP000621859"/>
    </source>
</evidence>
<feature type="signal peptide" evidence="2">
    <location>
        <begin position="1"/>
        <end position="16"/>
    </location>
</feature>
<dbReference type="SMART" id="SM00912">
    <property type="entry name" value="Haemagg_act"/>
    <property type="match status" value="1"/>
</dbReference>
<evidence type="ECO:0000259" key="3">
    <source>
        <dbReference type="SMART" id="SM00912"/>
    </source>
</evidence>
<feature type="compositionally biased region" description="Polar residues" evidence="1">
    <location>
        <begin position="2030"/>
        <end position="2039"/>
    </location>
</feature>
<organism evidence="4 5">
    <name type="scientific">Silvimonas amylolytica</name>
    <dbReference type="NCBI Taxonomy" id="449663"/>
    <lineage>
        <taxon>Bacteria</taxon>
        <taxon>Pseudomonadati</taxon>
        <taxon>Pseudomonadota</taxon>
        <taxon>Betaproteobacteria</taxon>
        <taxon>Neisseriales</taxon>
        <taxon>Chitinibacteraceae</taxon>
        <taxon>Silvimonas</taxon>
    </lineage>
</organism>
<dbReference type="InterPro" id="IPR025157">
    <property type="entry name" value="Hemagglutinin_rpt"/>
</dbReference>
<feature type="compositionally biased region" description="Low complexity" evidence="1">
    <location>
        <begin position="2131"/>
        <end position="2144"/>
    </location>
</feature>
<dbReference type="Gene3D" id="2.160.20.10">
    <property type="entry name" value="Single-stranded right-handed beta-helix, Pectin lyase-like"/>
    <property type="match status" value="1"/>
</dbReference>
<dbReference type="InterPro" id="IPR010069">
    <property type="entry name" value="CdiA_FHA1_rpt"/>
</dbReference>
<proteinExistence type="predicted"/>
<feature type="region of interest" description="Disordered" evidence="1">
    <location>
        <begin position="2528"/>
        <end position="2580"/>
    </location>
</feature>
<dbReference type="Proteomes" id="UP000621859">
    <property type="component" value="Unassembled WGS sequence"/>
</dbReference>
<accession>A0ABQ2PJ73</accession>
<dbReference type="NCBIfam" id="TIGR01901">
    <property type="entry name" value="adhes_NPXG"/>
    <property type="match status" value="1"/>
</dbReference>
<dbReference type="NCBIfam" id="TIGR01731">
    <property type="entry name" value="fil_hemag_20aa"/>
    <property type="match status" value="22"/>
</dbReference>
<feature type="chain" id="PRO_5046572384" evidence="2">
    <location>
        <begin position="17"/>
        <end position="3206"/>
    </location>
</feature>
<feature type="region of interest" description="Disordered" evidence="1">
    <location>
        <begin position="2127"/>
        <end position="2150"/>
    </location>
</feature>
<keyword evidence="2" id="KW-0732">Signal</keyword>
<gene>
    <name evidence="4" type="ORF">GCM10010971_08530</name>
</gene>
<feature type="compositionally biased region" description="Polar residues" evidence="1">
    <location>
        <begin position="2550"/>
        <end position="2569"/>
    </location>
</feature>
<evidence type="ECO:0000256" key="1">
    <source>
        <dbReference type="SAM" id="MobiDB-lite"/>
    </source>
</evidence>
<dbReference type="InterPro" id="IPR008619">
    <property type="entry name" value="Filamentous_hemagglutn_rpt"/>
</dbReference>
<evidence type="ECO:0000313" key="4">
    <source>
        <dbReference type="EMBL" id="GGP25034.1"/>
    </source>
</evidence>
<name>A0ABQ2PJ73_9NEIS</name>